<dbReference type="EMBL" id="CP034015">
    <property type="protein sequence ID" value="AZG74805.1"/>
    <property type="molecule type" value="Genomic_DNA"/>
</dbReference>
<accession>A0A3G8M072</accession>
<proteinExistence type="predicted"/>
<dbReference type="NCBIfam" id="NF047593">
    <property type="entry name" value="IS66_ISAeme5_TnpA"/>
    <property type="match status" value="1"/>
</dbReference>
<dbReference type="Proteomes" id="UP000278035">
    <property type="component" value="Chromosome"/>
</dbReference>
<keyword evidence="2" id="KW-1185">Reference proteome</keyword>
<dbReference type="AlphaFoldDB" id="A0A3G8M072"/>
<sequence>MNQEQKRAHWVSIVEQQKQSQLSIKQFCTDSGISYQTFYYWSKRLRAPDAMQTLHPIVVDEHEYTQALSVNITFTNGIRAEFPATLSQAQIRHWVAALL</sequence>
<dbReference type="OrthoDB" id="6268138at2"/>
<protein>
    <submittedName>
        <fullName evidence="1">Helix-turn-helix domain-containing protein</fullName>
    </submittedName>
</protein>
<dbReference type="KEGG" id="slj:EGC82_19860"/>
<organism evidence="1 2">
    <name type="scientific">Shewanella livingstonensis</name>
    <dbReference type="NCBI Taxonomy" id="150120"/>
    <lineage>
        <taxon>Bacteria</taxon>
        <taxon>Pseudomonadati</taxon>
        <taxon>Pseudomonadota</taxon>
        <taxon>Gammaproteobacteria</taxon>
        <taxon>Alteromonadales</taxon>
        <taxon>Shewanellaceae</taxon>
        <taxon>Shewanella</taxon>
    </lineage>
</organism>
<reference evidence="2" key="1">
    <citation type="submission" date="2018-11" db="EMBL/GenBank/DDBJ databases">
        <title>Shewanella sp. M2.</title>
        <authorList>
            <person name="Hwang Y.J."/>
            <person name="Hwang C.Y."/>
        </authorList>
    </citation>
    <scope>NUCLEOTIDE SEQUENCE [LARGE SCALE GENOMIC DNA]</scope>
    <source>
        <strain evidence="2">LMG 19866</strain>
    </source>
</reference>
<gene>
    <name evidence="1" type="ORF">EGC82_19860</name>
</gene>
<evidence type="ECO:0000313" key="2">
    <source>
        <dbReference type="Proteomes" id="UP000278035"/>
    </source>
</evidence>
<evidence type="ECO:0000313" key="1">
    <source>
        <dbReference type="EMBL" id="AZG74805.1"/>
    </source>
</evidence>
<dbReference type="RefSeq" id="WP_124732282.1">
    <property type="nucleotide sequence ID" value="NZ_CBCSKC010000071.1"/>
</dbReference>
<name>A0A3G8M072_9GAMM</name>